<evidence type="ECO:0000313" key="3">
    <source>
        <dbReference type="EMBL" id="EFC38518.1"/>
    </source>
</evidence>
<dbReference type="RefSeq" id="XP_002671262.1">
    <property type="nucleotide sequence ID" value="XM_002671216.1"/>
</dbReference>
<dbReference type="GeneID" id="8858295"/>
<dbReference type="InParanoid" id="D2VXJ4"/>
<keyword evidence="1" id="KW-0812">Transmembrane</keyword>
<keyword evidence="2" id="KW-0732">Signal</keyword>
<keyword evidence="1" id="KW-0472">Membrane</keyword>
<evidence type="ECO:0000313" key="4">
    <source>
        <dbReference type="Proteomes" id="UP000006671"/>
    </source>
</evidence>
<evidence type="ECO:0000256" key="1">
    <source>
        <dbReference type="SAM" id="Phobius"/>
    </source>
</evidence>
<dbReference type="AlphaFoldDB" id="D2VXJ4"/>
<proteinExistence type="predicted"/>
<evidence type="ECO:0000256" key="2">
    <source>
        <dbReference type="SAM" id="SignalP"/>
    </source>
</evidence>
<keyword evidence="4" id="KW-1185">Reference proteome</keyword>
<reference evidence="3 4" key="1">
    <citation type="journal article" date="2010" name="Cell">
        <title>The genome of Naegleria gruberi illuminates early eukaryotic versatility.</title>
        <authorList>
            <person name="Fritz-Laylin L.K."/>
            <person name="Prochnik S.E."/>
            <person name="Ginger M.L."/>
            <person name="Dacks J.B."/>
            <person name="Carpenter M.L."/>
            <person name="Field M.C."/>
            <person name="Kuo A."/>
            <person name="Paredez A."/>
            <person name="Chapman J."/>
            <person name="Pham J."/>
            <person name="Shu S."/>
            <person name="Neupane R."/>
            <person name="Cipriano M."/>
            <person name="Mancuso J."/>
            <person name="Tu H."/>
            <person name="Salamov A."/>
            <person name="Lindquist E."/>
            <person name="Shapiro H."/>
            <person name="Lucas S."/>
            <person name="Grigoriev I.V."/>
            <person name="Cande W.Z."/>
            <person name="Fulton C."/>
            <person name="Rokhsar D.S."/>
            <person name="Dawson S.C."/>
        </authorList>
    </citation>
    <scope>NUCLEOTIDE SEQUENCE [LARGE SCALE GENOMIC DNA]</scope>
    <source>
        <strain evidence="3 4">NEG-M</strain>
    </source>
</reference>
<dbReference type="Proteomes" id="UP000006671">
    <property type="component" value="Unassembled WGS sequence"/>
</dbReference>
<dbReference type="EMBL" id="GG738907">
    <property type="protein sequence ID" value="EFC38518.1"/>
    <property type="molecule type" value="Genomic_DNA"/>
</dbReference>
<organism evidence="4">
    <name type="scientific">Naegleria gruberi</name>
    <name type="common">Amoeba</name>
    <dbReference type="NCBI Taxonomy" id="5762"/>
    <lineage>
        <taxon>Eukaryota</taxon>
        <taxon>Discoba</taxon>
        <taxon>Heterolobosea</taxon>
        <taxon>Tetramitia</taxon>
        <taxon>Eutetramitia</taxon>
        <taxon>Vahlkampfiidae</taxon>
        <taxon>Naegleria</taxon>
    </lineage>
</organism>
<feature type="transmembrane region" description="Helical" evidence="1">
    <location>
        <begin position="220"/>
        <end position="247"/>
    </location>
</feature>
<gene>
    <name evidence="3" type="ORF">NAEGRDRAFT_81609</name>
</gene>
<keyword evidence="1" id="KW-1133">Transmembrane helix</keyword>
<dbReference type="KEGG" id="ngr:NAEGRDRAFT_81609"/>
<feature type="signal peptide" evidence="2">
    <location>
        <begin position="1"/>
        <end position="40"/>
    </location>
</feature>
<feature type="chain" id="PRO_5003038005" evidence="2">
    <location>
        <begin position="41"/>
        <end position="251"/>
    </location>
</feature>
<dbReference type="VEuPathDB" id="AmoebaDB:NAEGRDRAFT_81609"/>
<sequence length="251" mass="27681">MSSQVSNNTIRNINKRRNFLLPILLLLSLAALLMVNSVHCIDNPFRSSWNKKLNQVETKLNSFIQTAKTRYSQEARQNFINQLESNNKHTRQSSTIPSGTWLLGDLTLYDENCNQQMIPLTMLNSTPSSIEVSHNIVKFTYSIGTIVKRPLSNLYNAILKYNSDSVPICFNIKEGEIAFTSDFILCSSVDNFTPSCQKSSSGVTNLALVYKSPGSASSGIVAGVVVGGAMILGFIILILVCCCVCCCKMCK</sequence>
<accession>D2VXJ4</accession>
<name>D2VXJ4_NAEGR</name>
<protein>
    <submittedName>
        <fullName evidence="3">Predicted protein</fullName>
    </submittedName>
</protein>